<comment type="similarity">
    <text evidence="1 6">Belongs to the carbohydrate kinase PfkB family.</text>
</comment>
<dbReference type="GO" id="GO:0003872">
    <property type="term" value="F:6-phosphofructokinase activity"/>
    <property type="evidence" value="ECO:0007669"/>
    <property type="project" value="TreeGrafter"/>
</dbReference>
<dbReference type="InterPro" id="IPR017583">
    <property type="entry name" value="Tagatose/fructose_Pkinase"/>
</dbReference>
<dbReference type="Gene3D" id="3.40.1190.20">
    <property type="match status" value="1"/>
</dbReference>
<dbReference type="EMBL" id="FOYI01000005">
    <property type="protein sequence ID" value="SFR08899.1"/>
    <property type="molecule type" value="Genomic_DNA"/>
</dbReference>
<protein>
    <recommendedName>
        <fullName evidence="6">Phosphofructokinase</fullName>
    </recommendedName>
</protein>
<dbReference type="AlphaFoldDB" id="A0A1I6DTW0"/>
<keyword evidence="3" id="KW-0547">Nucleotide-binding</keyword>
<dbReference type="PANTHER" id="PTHR46566:SF2">
    <property type="entry name" value="ATP-DEPENDENT 6-PHOSPHOFRUCTOKINASE ISOZYME 2"/>
    <property type="match status" value="1"/>
</dbReference>
<evidence type="ECO:0000256" key="4">
    <source>
        <dbReference type="ARBA" id="ARBA00022777"/>
    </source>
</evidence>
<dbReference type="Proteomes" id="UP000199302">
    <property type="component" value="Unassembled WGS sequence"/>
</dbReference>
<keyword evidence="4 8" id="KW-0418">Kinase</keyword>
<evidence type="ECO:0000256" key="3">
    <source>
        <dbReference type="ARBA" id="ARBA00022741"/>
    </source>
</evidence>
<dbReference type="Pfam" id="PF00294">
    <property type="entry name" value="PfkB"/>
    <property type="match status" value="1"/>
</dbReference>
<evidence type="ECO:0000313" key="9">
    <source>
        <dbReference type="Proteomes" id="UP000199302"/>
    </source>
</evidence>
<proteinExistence type="inferred from homology"/>
<dbReference type="GO" id="GO:0005829">
    <property type="term" value="C:cytosol"/>
    <property type="evidence" value="ECO:0007669"/>
    <property type="project" value="TreeGrafter"/>
</dbReference>
<dbReference type="InterPro" id="IPR002173">
    <property type="entry name" value="Carboh/pur_kinase_PfkB_CS"/>
</dbReference>
<accession>A0A1I6DTW0</accession>
<name>A0A1I6DTW0_9RHOB</name>
<feature type="domain" description="Carbohydrate kinase PfkB" evidence="7">
    <location>
        <begin position="14"/>
        <end position="299"/>
    </location>
</feature>
<evidence type="ECO:0000256" key="5">
    <source>
        <dbReference type="ARBA" id="ARBA00022840"/>
    </source>
</evidence>
<dbReference type="GO" id="GO:0005524">
    <property type="term" value="F:ATP binding"/>
    <property type="evidence" value="ECO:0007669"/>
    <property type="project" value="UniProtKB-KW"/>
</dbReference>
<dbReference type="InterPro" id="IPR029056">
    <property type="entry name" value="Ribokinase-like"/>
</dbReference>
<dbReference type="PIRSF" id="PIRSF000535">
    <property type="entry name" value="1PFK/6PFK/LacC"/>
    <property type="match status" value="1"/>
</dbReference>
<reference evidence="8 9" key="1">
    <citation type="submission" date="2016-10" db="EMBL/GenBank/DDBJ databases">
        <authorList>
            <person name="de Groot N.N."/>
        </authorList>
    </citation>
    <scope>NUCLEOTIDE SEQUENCE [LARGE SCALE GENOMIC DNA]</scope>
    <source>
        <strain evidence="9">KMM 9023,NRIC 0796,JCM 17311,KCTC 23692</strain>
    </source>
</reference>
<dbReference type="STRING" id="871652.SAMN04515673_105144"/>
<evidence type="ECO:0000259" key="7">
    <source>
        <dbReference type="Pfam" id="PF00294"/>
    </source>
</evidence>
<dbReference type="RefSeq" id="WP_092079628.1">
    <property type="nucleotide sequence ID" value="NZ_FOYI01000005.1"/>
</dbReference>
<dbReference type="OrthoDB" id="9801219at2"/>
<dbReference type="CDD" id="cd01164">
    <property type="entry name" value="FruK_PfkB_like"/>
    <property type="match status" value="1"/>
</dbReference>
<keyword evidence="9" id="KW-1185">Reference proteome</keyword>
<gene>
    <name evidence="8" type="ORF">SAMN04515673_105144</name>
</gene>
<evidence type="ECO:0000313" key="8">
    <source>
        <dbReference type="EMBL" id="SFR08899.1"/>
    </source>
</evidence>
<dbReference type="InterPro" id="IPR011611">
    <property type="entry name" value="PfkB_dom"/>
</dbReference>
<evidence type="ECO:0000256" key="1">
    <source>
        <dbReference type="ARBA" id="ARBA00010688"/>
    </source>
</evidence>
<dbReference type="SUPFAM" id="SSF53613">
    <property type="entry name" value="Ribokinase-like"/>
    <property type="match status" value="1"/>
</dbReference>
<keyword evidence="5" id="KW-0067">ATP-binding</keyword>
<dbReference type="NCBIfam" id="TIGR03168">
    <property type="entry name" value="1-PFK"/>
    <property type="match status" value="1"/>
</dbReference>
<keyword evidence="2 6" id="KW-0808">Transferase</keyword>
<organism evidence="8 9">
    <name type="scientific">Poseidonocella sedimentorum</name>
    <dbReference type="NCBI Taxonomy" id="871652"/>
    <lineage>
        <taxon>Bacteria</taxon>
        <taxon>Pseudomonadati</taxon>
        <taxon>Pseudomonadota</taxon>
        <taxon>Alphaproteobacteria</taxon>
        <taxon>Rhodobacterales</taxon>
        <taxon>Roseobacteraceae</taxon>
        <taxon>Poseidonocella</taxon>
    </lineage>
</organism>
<dbReference type="PANTHER" id="PTHR46566">
    <property type="entry name" value="1-PHOSPHOFRUCTOKINASE-RELATED"/>
    <property type="match status" value="1"/>
</dbReference>
<dbReference type="PROSITE" id="PS00583">
    <property type="entry name" value="PFKB_KINASES_1"/>
    <property type="match status" value="1"/>
</dbReference>
<sequence>MRPIITITLNPALDLSLSTPQVTPGPKLRCTAPEYDPGGGGINVSRAIRQIGGESIAFAALGGPTGARIARMLGAEGIECRAFEAPGETRQSIAVTEETSGAQYRFVLPGPSWSSEAQAGLLDALAAQVPESALVVLSGSQPPGLPVGFPARLIDALAPKSASLLIDTSGAAMMTLRDRAVGPEVLRLDGEEAAALAGREIDTLADLGAFAADLVAEGAAKTVILARGAEGNVLADRGLAAPLHAHAPEAPVVSAVGAGDSFMGAFTLATARGLAPGDALRHGTAAAAAAVRTEATRLCDRATFEALLPDTTLTELP</sequence>
<evidence type="ECO:0000256" key="2">
    <source>
        <dbReference type="ARBA" id="ARBA00022679"/>
    </source>
</evidence>
<evidence type="ECO:0000256" key="6">
    <source>
        <dbReference type="PIRNR" id="PIRNR000535"/>
    </source>
</evidence>